<reference evidence="2 3" key="1">
    <citation type="submission" date="2023-05" db="EMBL/GenBank/DDBJ databases">
        <title>B98-5 Cell Line De Novo Hybrid Assembly: An Optical Mapping Approach.</title>
        <authorList>
            <person name="Kananen K."/>
            <person name="Auerbach J.A."/>
            <person name="Kautto E."/>
            <person name="Blachly J.S."/>
        </authorList>
    </citation>
    <scope>NUCLEOTIDE SEQUENCE [LARGE SCALE GENOMIC DNA]</scope>
    <source>
        <strain evidence="2">B95-8</strain>
        <tissue evidence="2">Cell line</tissue>
    </source>
</reference>
<dbReference type="EMBL" id="JASSZA010000014">
    <property type="protein sequence ID" value="KAK2094264.1"/>
    <property type="molecule type" value="Genomic_DNA"/>
</dbReference>
<evidence type="ECO:0000256" key="1">
    <source>
        <dbReference type="SAM" id="MobiDB-lite"/>
    </source>
</evidence>
<proteinExistence type="predicted"/>
<gene>
    <name evidence="2" type="ORF">P7K49_028002</name>
</gene>
<feature type="compositionally biased region" description="Basic and acidic residues" evidence="1">
    <location>
        <begin position="85"/>
        <end position="98"/>
    </location>
</feature>
<organism evidence="2 3">
    <name type="scientific">Saguinus oedipus</name>
    <name type="common">Cotton-top tamarin</name>
    <name type="synonym">Oedipomidas oedipus</name>
    <dbReference type="NCBI Taxonomy" id="9490"/>
    <lineage>
        <taxon>Eukaryota</taxon>
        <taxon>Metazoa</taxon>
        <taxon>Chordata</taxon>
        <taxon>Craniata</taxon>
        <taxon>Vertebrata</taxon>
        <taxon>Euteleostomi</taxon>
        <taxon>Mammalia</taxon>
        <taxon>Eutheria</taxon>
        <taxon>Euarchontoglires</taxon>
        <taxon>Primates</taxon>
        <taxon>Haplorrhini</taxon>
        <taxon>Platyrrhini</taxon>
        <taxon>Cebidae</taxon>
        <taxon>Callitrichinae</taxon>
        <taxon>Saguinus</taxon>
    </lineage>
</organism>
<evidence type="ECO:0000313" key="2">
    <source>
        <dbReference type="EMBL" id="KAK2094264.1"/>
    </source>
</evidence>
<feature type="region of interest" description="Disordered" evidence="1">
    <location>
        <begin position="76"/>
        <end position="105"/>
    </location>
</feature>
<keyword evidence="3" id="KW-1185">Reference proteome</keyword>
<name>A0ABQ9UB01_SAGOE</name>
<comment type="caution">
    <text evidence="2">The sequence shown here is derived from an EMBL/GenBank/DDBJ whole genome shotgun (WGS) entry which is preliminary data.</text>
</comment>
<protein>
    <submittedName>
        <fullName evidence="2">Uncharacterized protein</fullName>
    </submittedName>
</protein>
<sequence>MGPSSAKAAPPPPPSHHPSWSIKDLDLPQMPGEGPENPECPCPPRPGPLECPAPLGGPCSSFSSLWRPRMDLACGGEVSSSGQLDPKEDTGSNTETHRILPQPSCCQKTGTGVVAMIRAEPPDSHAGSESFHTSLLLDITLGQAGEKYGDAHTPPSSLHRHRTMHSSWEEEDELLKAREGPAQWPVWQGQGFSQGRDGRRPTWDPQGGCSTSMFFPDNRDMLMMMSEMDVYAIADTLKLCFCELEPLFTDKFYPTSMRASVSTGGLGIIGGISSICTAAIRGCGK</sequence>
<dbReference type="Proteomes" id="UP001266305">
    <property type="component" value="Unassembled WGS sequence"/>
</dbReference>
<accession>A0ABQ9UB01</accession>
<feature type="region of interest" description="Disordered" evidence="1">
    <location>
        <begin position="1"/>
        <end position="44"/>
    </location>
</feature>
<evidence type="ECO:0000313" key="3">
    <source>
        <dbReference type="Proteomes" id="UP001266305"/>
    </source>
</evidence>